<dbReference type="HOGENOM" id="CLU_006462_2_3_11"/>
<dbReference type="STRING" id="408015.SXIM_11670"/>
<dbReference type="Gene3D" id="3.90.400.10">
    <property type="entry name" value="Oligo-1,6-glucosidase, Domain 2"/>
    <property type="match status" value="1"/>
</dbReference>
<dbReference type="SMART" id="SM00642">
    <property type="entry name" value="Aamy"/>
    <property type="match status" value="1"/>
</dbReference>
<dbReference type="InterPro" id="IPR045857">
    <property type="entry name" value="O16G_dom_2"/>
</dbReference>
<dbReference type="RefSeq" id="WP_030734753.1">
    <property type="nucleotide sequence ID" value="NZ_CP009922.3"/>
</dbReference>
<dbReference type="PATRIC" id="fig|408015.6.peg.1197"/>
<gene>
    <name evidence="3" type="ORF">SXIM_11670</name>
</gene>
<evidence type="ECO:0000313" key="4">
    <source>
        <dbReference type="Proteomes" id="UP000034034"/>
    </source>
</evidence>
<organism evidence="3 4">
    <name type="scientific">Streptomyces xiamenensis</name>
    <dbReference type="NCBI Taxonomy" id="408015"/>
    <lineage>
        <taxon>Bacteria</taxon>
        <taxon>Bacillati</taxon>
        <taxon>Actinomycetota</taxon>
        <taxon>Actinomycetes</taxon>
        <taxon>Kitasatosporales</taxon>
        <taxon>Streptomycetaceae</taxon>
        <taxon>Streptomyces</taxon>
    </lineage>
</organism>
<dbReference type="AlphaFoldDB" id="A0A0F7CNA1"/>
<evidence type="ECO:0000313" key="3">
    <source>
        <dbReference type="EMBL" id="AKG42551.1"/>
    </source>
</evidence>
<dbReference type="GO" id="GO:0004556">
    <property type="term" value="F:alpha-amylase activity"/>
    <property type="evidence" value="ECO:0007669"/>
    <property type="project" value="TreeGrafter"/>
</dbReference>
<protein>
    <submittedName>
        <fullName evidence="3">Alpha-amylase</fullName>
    </submittedName>
</protein>
<sequence>MPPFSPPPSWLADAVLYQIYPQSYADSNGDGIGDFAGVTAHLEHLSWLGVNTVWLNPCFASPFRDAGYDVSDYLSPAPRYGTEEDLARLVDEAGRLGIRVMLDLVAGHTSDEHPWFTASARDPGDHRYIWAEPGADGTLPPRFVRSPGTRPGGYLPNFFESQPALNFGYARQDAAEPWRQPVDAEGPRANRAALREVMDHWLRLGLAGFRVDMAHSLVKDDPGLVETCRLWGELRTWLDTTHRQAALLAEWGDPQMSVPAGFHADFLLQFGGPSDGLPMRSLWNNGTGTVHQHWEQRDSCYFDAGARGSAETFVSAWRSATALIGDKGFISLPTANHDFSRLCCGPRTAEQLPPAFAFQLTWPTLPAIYYGDEIGMRYLPGLPDHEGSVLEATYNRAGSRTPMQWDATPGAGFSTAPADRFYLPLDPDPDRPDVATQRADENSLLHLVRRLIALRAGTPELGGRGSVEVLSTGYPLVYVRGGRYLVAVNPGLAPVTFPYGTDGGTPRPLEVSGVRIRDGAISADGFGFGIFAL</sequence>
<keyword evidence="4" id="KW-1185">Reference proteome</keyword>
<reference evidence="3" key="1">
    <citation type="submission" date="2019-08" db="EMBL/GenBank/DDBJ databases">
        <title>Complete genome sequence of a mangrove-derived Streptomyces xiamenensis.</title>
        <authorList>
            <person name="Xu J."/>
        </authorList>
    </citation>
    <scope>NUCLEOTIDE SEQUENCE</scope>
    <source>
        <strain evidence="3">318</strain>
    </source>
</reference>
<proteinExistence type="inferred from homology"/>
<dbReference type="PANTHER" id="PTHR10357:SF179">
    <property type="entry name" value="NEUTRAL AND BASIC AMINO ACID TRANSPORT PROTEIN RBAT"/>
    <property type="match status" value="1"/>
</dbReference>
<dbReference type="InterPro" id="IPR017853">
    <property type="entry name" value="GH"/>
</dbReference>
<dbReference type="KEGG" id="sxi:SXIM_11670"/>
<evidence type="ECO:0000256" key="1">
    <source>
        <dbReference type="ARBA" id="ARBA00008061"/>
    </source>
</evidence>
<dbReference type="SUPFAM" id="SSF51445">
    <property type="entry name" value="(Trans)glycosidases"/>
    <property type="match status" value="1"/>
</dbReference>
<dbReference type="EMBL" id="CP009922">
    <property type="protein sequence ID" value="AKG42551.1"/>
    <property type="molecule type" value="Genomic_DNA"/>
</dbReference>
<comment type="similarity">
    <text evidence="1">Belongs to the glycosyl hydrolase 13 family.</text>
</comment>
<dbReference type="PANTHER" id="PTHR10357">
    <property type="entry name" value="ALPHA-AMYLASE FAMILY MEMBER"/>
    <property type="match status" value="1"/>
</dbReference>
<dbReference type="Gene3D" id="3.20.20.80">
    <property type="entry name" value="Glycosidases"/>
    <property type="match status" value="2"/>
</dbReference>
<dbReference type="Pfam" id="PF00128">
    <property type="entry name" value="Alpha-amylase"/>
    <property type="match status" value="2"/>
</dbReference>
<dbReference type="InterPro" id="IPR006047">
    <property type="entry name" value="GH13_cat_dom"/>
</dbReference>
<dbReference type="Proteomes" id="UP000034034">
    <property type="component" value="Chromosome"/>
</dbReference>
<name>A0A0F7CNA1_9ACTN</name>
<feature type="domain" description="Glycosyl hydrolase family 13 catalytic" evidence="2">
    <location>
        <begin position="18"/>
        <end position="400"/>
    </location>
</feature>
<evidence type="ECO:0000259" key="2">
    <source>
        <dbReference type="SMART" id="SM00642"/>
    </source>
</evidence>
<accession>A0A0F7CNA1</accession>
<dbReference type="GO" id="GO:0009313">
    <property type="term" value="P:oligosaccharide catabolic process"/>
    <property type="evidence" value="ECO:0007669"/>
    <property type="project" value="TreeGrafter"/>
</dbReference>